<dbReference type="InterPro" id="IPR013785">
    <property type="entry name" value="Aldolase_TIM"/>
</dbReference>
<dbReference type="PROSITE" id="PS01087">
    <property type="entry name" value="RADICAL_ACTIVATING"/>
    <property type="match status" value="1"/>
</dbReference>
<dbReference type="CDD" id="cd01335">
    <property type="entry name" value="Radical_SAM"/>
    <property type="match status" value="1"/>
</dbReference>
<dbReference type="InterPro" id="IPR007197">
    <property type="entry name" value="rSAM"/>
</dbReference>
<name>A0A3E4QWP9_9ACTN</name>
<evidence type="ECO:0000256" key="3">
    <source>
        <dbReference type="ARBA" id="ARBA00021356"/>
    </source>
</evidence>
<evidence type="ECO:0000256" key="8">
    <source>
        <dbReference type="ARBA" id="ARBA00023004"/>
    </source>
</evidence>
<evidence type="ECO:0000313" key="12">
    <source>
        <dbReference type="EMBL" id="RGL11263.1"/>
    </source>
</evidence>
<comment type="caution">
    <text evidence="12">The sequence shown here is derived from an EMBL/GenBank/DDBJ whole genome shotgun (WGS) entry which is preliminary data.</text>
</comment>
<dbReference type="InterPro" id="IPR058240">
    <property type="entry name" value="rSAM_sf"/>
</dbReference>
<dbReference type="GO" id="GO:0005737">
    <property type="term" value="C:cytoplasm"/>
    <property type="evidence" value="ECO:0007669"/>
    <property type="project" value="UniProtKB-SubCell"/>
</dbReference>
<comment type="cofactor">
    <cofactor evidence="10">
        <name>[4Fe-4S] cluster</name>
        <dbReference type="ChEBI" id="CHEBI:49883"/>
    </cofactor>
    <text evidence="10">Binds 1 [4Fe-4S] cluster. The cluster is coordinated with 3 cysteines and an exchangeable S-adenosyl-L-methionine.</text>
</comment>
<gene>
    <name evidence="12" type="primary">pflA</name>
    <name evidence="12" type="ORF">DXC81_03910</name>
</gene>
<keyword evidence="4 10" id="KW-0004">4Fe-4S</keyword>
<keyword evidence="7 10" id="KW-0560">Oxidoreductase</keyword>
<dbReference type="Proteomes" id="UP000260943">
    <property type="component" value="Unassembled WGS sequence"/>
</dbReference>
<keyword evidence="12" id="KW-0456">Lyase</keyword>
<proteinExistence type="inferred from homology"/>
<organism evidence="12 13">
    <name type="scientific">Collinsella tanakaei</name>
    <dbReference type="NCBI Taxonomy" id="626935"/>
    <lineage>
        <taxon>Bacteria</taxon>
        <taxon>Bacillati</taxon>
        <taxon>Actinomycetota</taxon>
        <taxon>Coriobacteriia</taxon>
        <taxon>Coriobacteriales</taxon>
        <taxon>Coriobacteriaceae</taxon>
        <taxon>Collinsella</taxon>
    </lineage>
</organism>
<dbReference type="NCBIfam" id="TIGR02493">
    <property type="entry name" value="PFLA"/>
    <property type="match status" value="1"/>
</dbReference>
<keyword evidence="9 10" id="KW-0411">Iron-sulfur</keyword>
<reference evidence="12 13" key="1">
    <citation type="submission" date="2018-08" db="EMBL/GenBank/DDBJ databases">
        <title>A genome reference for cultivated species of the human gut microbiota.</title>
        <authorList>
            <person name="Zou Y."/>
            <person name="Xue W."/>
            <person name="Luo G."/>
        </authorList>
    </citation>
    <scope>NUCLEOTIDE SEQUENCE [LARGE SCALE GENOMIC DNA]</scope>
    <source>
        <strain evidence="12 13">TF08-14</strain>
    </source>
</reference>
<evidence type="ECO:0000313" key="13">
    <source>
        <dbReference type="Proteomes" id="UP000260943"/>
    </source>
</evidence>
<dbReference type="PANTHER" id="PTHR30352">
    <property type="entry name" value="PYRUVATE FORMATE-LYASE-ACTIVATING ENZYME"/>
    <property type="match status" value="1"/>
</dbReference>
<dbReference type="InterPro" id="IPR012838">
    <property type="entry name" value="PFL1_activating"/>
</dbReference>
<keyword evidence="12" id="KW-0670">Pyruvate</keyword>
<comment type="similarity">
    <text evidence="2 10">Belongs to the organic radical-activating enzymes family.</text>
</comment>
<evidence type="ECO:0000259" key="11">
    <source>
        <dbReference type="PROSITE" id="PS51918"/>
    </source>
</evidence>
<dbReference type="Gene3D" id="3.20.20.70">
    <property type="entry name" value="Aldolase class I"/>
    <property type="match status" value="1"/>
</dbReference>
<dbReference type="AlphaFoldDB" id="A0A3E4QWP9"/>
<keyword evidence="6 10" id="KW-0479">Metal-binding</keyword>
<keyword evidence="10" id="KW-0963">Cytoplasm</keyword>
<evidence type="ECO:0000256" key="5">
    <source>
        <dbReference type="ARBA" id="ARBA00022691"/>
    </source>
</evidence>
<dbReference type="PIRSF" id="PIRSF000371">
    <property type="entry name" value="PFL_act_enz"/>
    <property type="match status" value="1"/>
</dbReference>
<dbReference type="InterPro" id="IPR001989">
    <property type="entry name" value="Radical_activat_CS"/>
</dbReference>
<dbReference type="GO" id="GO:0016829">
    <property type="term" value="F:lyase activity"/>
    <property type="evidence" value="ECO:0007669"/>
    <property type="project" value="UniProtKB-KW"/>
</dbReference>
<dbReference type="GO" id="GO:0046872">
    <property type="term" value="F:metal ion binding"/>
    <property type="evidence" value="ECO:0007669"/>
    <property type="project" value="UniProtKB-UniRule"/>
</dbReference>
<dbReference type="RefSeq" id="WP_117679266.1">
    <property type="nucleotide sequence ID" value="NZ_CATVUE010000034.1"/>
</dbReference>
<evidence type="ECO:0000256" key="10">
    <source>
        <dbReference type="RuleBase" id="RU362053"/>
    </source>
</evidence>
<comment type="subcellular location">
    <subcellularLocation>
        <location evidence="10">Cytoplasm</location>
    </subcellularLocation>
</comment>
<dbReference type="SUPFAM" id="SSF102114">
    <property type="entry name" value="Radical SAM enzymes"/>
    <property type="match status" value="1"/>
</dbReference>
<accession>A0A3E4QWP9</accession>
<dbReference type="EMBL" id="QSRJ01000003">
    <property type="protein sequence ID" value="RGL11263.1"/>
    <property type="molecule type" value="Genomic_DNA"/>
</dbReference>
<dbReference type="SFLD" id="SFLDG01066">
    <property type="entry name" value="organic_radical-activating_enz"/>
    <property type="match status" value="1"/>
</dbReference>
<dbReference type="SFLD" id="SFLDS00029">
    <property type="entry name" value="Radical_SAM"/>
    <property type="match status" value="1"/>
</dbReference>
<evidence type="ECO:0000256" key="4">
    <source>
        <dbReference type="ARBA" id="ARBA00022485"/>
    </source>
</evidence>
<dbReference type="EC" id="1.97.1.4" evidence="10"/>
<dbReference type="GO" id="GO:0043365">
    <property type="term" value="F:[formate-C-acetyltransferase]-activating enzyme activity"/>
    <property type="evidence" value="ECO:0007669"/>
    <property type="project" value="UniProtKB-UniRule"/>
</dbReference>
<feature type="domain" description="Radical SAM core" evidence="11">
    <location>
        <begin position="31"/>
        <end position="260"/>
    </location>
</feature>
<evidence type="ECO:0000256" key="6">
    <source>
        <dbReference type="ARBA" id="ARBA00022723"/>
    </source>
</evidence>
<comment type="function">
    <text evidence="1 10">Activation of pyruvate formate-lyase under anaerobic conditions by generation of an organic free radical, using S-adenosylmethionine and reduced flavodoxin as cosubstrates to produce 5'-deoxy-adenosine.</text>
</comment>
<evidence type="ECO:0000256" key="9">
    <source>
        <dbReference type="ARBA" id="ARBA00023014"/>
    </source>
</evidence>
<dbReference type="GO" id="GO:0051539">
    <property type="term" value="F:4 iron, 4 sulfur cluster binding"/>
    <property type="evidence" value="ECO:0007669"/>
    <property type="project" value="UniProtKB-UniRule"/>
</dbReference>
<dbReference type="PROSITE" id="PS51918">
    <property type="entry name" value="RADICAL_SAM"/>
    <property type="match status" value="1"/>
</dbReference>
<sequence>MAQKIFDADADAASSQYALGRIHSIESMGTVDGPGIRFVVFTQGCPMRCAYCHNPDTWAVNAGSMVSVEKLVQEFESNRQFYKSGGITVTGGEPLLQPDFLADLFRAMHENPRGRVHTCLDSCGYAYSPEHPERFDAVLRETDMVLLDIKHADPEGHRELTGCDPARIIAFGDEIARRGIKTVIRHVIVPGITDTVEECEALGRLIAPWRNVVGLELLPYHTMGIVKYEKLGIPYKLEGVPQMDKARIPELRAAVLHGMRAGRAAEKNAYGA</sequence>
<dbReference type="Pfam" id="PF04055">
    <property type="entry name" value="Radical_SAM"/>
    <property type="match status" value="1"/>
</dbReference>
<keyword evidence="5 10" id="KW-0949">S-adenosyl-L-methionine</keyword>
<evidence type="ECO:0000256" key="1">
    <source>
        <dbReference type="ARBA" id="ARBA00003141"/>
    </source>
</evidence>
<dbReference type="InterPro" id="IPR034457">
    <property type="entry name" value="Organic_radical-activating"/>
</dbReference>
<keyword evidence="8 10" id="KW-0408">Iron</keyword>
<evidence type="ECO:0000256" key="7">
    <source>
        <dbReference type="ARBA" id="ARBA00023002"/>
    </source>
</evidence>
<protein>
    <recommendedName>
        <fullName evidence="3 10">Pyruvate formate-lyase-activating enzyme</fullName>
        <ecNumber evidence="10">1.97.1.4</ecNumber>
    </recommendedName>
</protein>
<dbReference type="InterPro" id="IPR012839">
    <property type="entry name" value="Organic_radical_activase"/>
</dbReference>
<dbReference type="PANTHER" id="PTHR30352:SF5">
    <property type="entry name" value="PYRUVATE FORMATE-LYASE 1-ACTIVATING ENZYME"/>
    <property type="match status" value="1"/>
</dbReference>
<evidence type="ECO:0000256" key="2">
    <source>
        <dbReference type="ARBA" id="ARBA00009777"/>
    </source>
</evidence>
<comment type="catalytic activity">
    <reaction evidence="10">
        <text>glycyl-[formate C-acetyltransferase] + reduced [flavodoxin] + S-adenosyl-L-methionine = glycin-2-yl radical-[formate C-acetyltransferase] + semiquinone [flavodoxin] + 5'-deoxyadenosine + L-methionine + H(+)</text>
        <dbReference type="Rhea" id="RHEA:19225"/>
        <dbReference type="Rhea" id="RHEA-COMP:10622"/>
        <dbReference type="Rhea" id="RHEA-COMP:12190"/>
        <dbReference type="Rhea" id="RHEA-COMP:12191"/>
        <dbReference type="Rhea" id="RHEA-COMP:14480"/>
        <dbReference type="ChEBI" id="CHEBI:15378"/>
        <dbReference type="ChEBI" id="CHEBI:17319"/>
        <dbReference type="ChEBI" id="CHEBI:29947"/>
        <dbReference type="ChEBI" id="CHEBI:32722"/>
        <dbReference type="ChEBI" id="CHEBI:57618"/>
        <dbReference type="ChEBI" id="CHEBI:57844"/>
        <dbReference type="ChEBI" id="CHEBI:59789"/>
        <dbReference type="ChEBI" id="CHEBI:140311"/>
        <dbReference type="EC" id="1.97.1.4"/>
    </reaction>
</comment>